<name>A0A1F4XKH3_9BACT</name>
<dbReference type="GO" id="GO:0016874">
    <property type="term" value="F:ligase activity"/>
    <property type="evidence" value="ECO:0007669"/>
    <property type="project" value="UniProtKB-KW"/>
</dbReference>
<dbReference type="InterPro" id="IPR009097">
    <property type="entry name" value="Cyclic_Pdiesterase"/>
</dbReference>
<evidence type="ECO:0000256" key="2">
    <source>
        <dbReference type="HAMAP-Rule" id="MF_01940"/>
    </source>
</evidence>
<dbReference type="GO" id="GO:0008664">
    <property type="term" value="F:RNA 2',3'-cyclic 3'-phosphodiesterase activity"/>
    <property type="evidence" value="ECO:0007669"/>
    <property type="project" value="UniProtKB-EC"/>
</dbReference>
<feature type="short sequence motif" description="HXTX 1" evidence="2">
    <location>
        <begin position="40"/>
        <end position="43"/>
    </location>
</feature>
<keyword evidence="1 2" id="KW-0378">Hydrolase</keyword>
<dbReference type="NCBIfam" id="TIGR02258">
    <property type="entry name" value="2_5_ligase"/>
    <property type="match status" value="1"/>
</dbReference>
<protein>
    <recommendedName>
        <fullName evidence="2">RNA 2',3'-cyclic phosphodiesterase</fullName>
        <shortName evidence="2">RNA 2',3'-CPDase</shortName>
        <ecNumber evidence="2">3.1.4.58</ecNumber>
    </recommendedName>
</protein>
<reference evidence="3 4" key="1">
    <citation type="journal article" date="2016" name="Nat. Commun.">
        <title>Thousands of microbial genomes shed light on interconnected biogeochemical processes in an aquifer system.</title>
        <authorList>
            <person name="Anantharaman K."/>
            <person name="Brown C.T."/>
            <person name="Hug L.A."/>
            <person name="Sharon I."/>
            <person name="Castelle C.J."/>
            <person name="Probst A.J."/>
            <person name="Thomas B.C."/>
            <person name="Singh A."/>
            <person name="Wilkins M.J."/>
            <person name="Karaoz U."/>
            <person name="Brodie E.L."/>
            <person name="Williams K.H."/>
            <person name="Hubbard S.S."/>
            <person name="Banfield J.F."/>
        </authorList>
    </citation>
    <scope>NUCLEOTIDE SEQUENCE [LARGE SCALE GENOMIC DNA]</scope>
</reference>
<dbReference type="PANTHER" id="PTHR35561">
    <property type="entry name" value="RNA 2',3'-CYCLIC PHOSPHODIESTERASE"/>
    <property type="match status" value="1"/>
</dbReference>
<dbReference type="Gene3D" id="3.90.1140.10">
    <property type="entry name" value="Cyclic phosphodiesterase"/>
    <property type="match status" value="1"/>
</dbReference>
<feature type="short sequence motif" description="HXTX 2" evidence="2">
    <location>
        <begin position="121"/>
        <end position="124"/>
    </location>
</feature>
<evidence type="ECO:0000313" key="3">
    <source>
        <dbReference type="EMBL" id="OGC82094.1"/>
    </source>
</evidence>
<dbReference type="PANTHER" id="PTHR35561:SF1">
    <property type="entry name" value="RNA 2',3'-CYCLIC PHOSPHODIESTERASE"/>
    <property type="match status" value="1"/>
</dbReference>
<dbReference type="SUPFAM" id="SSF55144">
    <property type="entry name" value="LigT-like"/>
    <property type="match status" value="1"/>
</dbReference>
<dbReference type="InterPro" id="IPR004175">
    <property type="entry name" value="RNA_CPDase"/>
</dbReference>
<comment type="function">
    <text evidence="2">Hydrolyzes RNA 2',3'-cyclic phosphodiester to an RNA 2'-phosphomonoester.</text>
</comment>
<comment type="similarity">
    <text evidence="2">Belongs to the 2H phosphoesterase superfamily. ThpR family.</text>
</comment>
<proteinExistence type="inferred from homology"/>
<feature type="active site" description="Proton acceptor" evidence="2">
    <location>
        <position position="121"/>
    </location>
</feature>
<dbReference type="Pfam" id="PF13563">
    <property type="entry name" value="2_5_RNA_ligase2"/>
    <property type="match status" value="1"/>
</dbReference>
<feature type="active site" description="Proton donor" evidence="2">
    <location>
        <position position="40"/>
    </location>
</feature>
<evidence type="ECO:0000256" key="1">
    <source>
        <dbReference type="ARBA" id="ARBA00022801"/>
    </source>
</evidence>
<evidence type="ECO:0000313" key="4">
    <source>
        <dbReference type="Proteomes" id="UP000177614"/>
    </source>
</evidence>
<comment type="caution">
    <text evidence="3">The sequence shown here is derived from an EMBL/GenBank/DDBJ whole genome shotgun (WGS) entry which is preliminary data.</text>
</comment>
<organism evidence="3 4">
    <name type="scientific">Candidatus Abawacabacteria bacterium RBG_16_42_10</name>
    <dbReference type="NCBI Taxonomy" id="1817814"/>
    <lineage>
        <taxon>Bacteria</taxon>
        <taxon>Candidatus Abawacaibacteriota</taxon>
    </lineage>
</organism>
<sequence>MNSTRLFVALALSKQLKDKIIAWEHGNNLPVRWIIPENLHITLLPPWEENDVEKAKQLFKDSLKNTKSVILQCQDIAYGPEPSSPRLIWINCESSSALRILKSRLEDIFPSPRENRPFVPHITLARFPRRKWKKLQAHELNVAFPWEEKIQAIQLIESKLLPEGAKYQVIDNVDLD</sequence>
<comment type="catalytic activity">
    <reaction evidence="2">
        <text>a 3'-end 2',3'-cyclophospho-ribonucleotide-RNA + H2O = a 3'-end 2'-phospho-ribonucleotide-RNA + H(+)</text>
        <dbReference type="Rhea" id="RHEA:11828"/>
        <dbReference type="Rhea" id="RHEA-COMP:10464"/>
        <dbReference type="Rhea" id="RHEA-COMP:17353"/>
        <dbReference type="ChEBI" id="CHEBI:15377"/>
        <dbReference type="ChEBI" id="CHEBI:15378"/>
        <dbReference type="ChEBI" id="CHEBI:83064"/>
        <dbReference type="ChEBI" id="CHEBI:173113"/>
        <dbReference type="EC" id="3.1.4.58"/>
    </reaction>
</comment>
<dbReference type="Proteomes" id="UP000177614">
    <property type="component" value="Unassembled WGS sequence"/>
</dbReference>
<keyword evidence="3" id="KW-0436">Ligase</keyword>
<dbReference type="STRING" id="1817814.A2V81_03010"/>
<dbReference type="AlphaFoldDB" id="A0A1F4XKH3"/>
<gene>
    <name evidence="3" type="ORF">A2V81_03010</name>
</gene>
<dbReference type="EMBL" id="MEWR01000011">
    <property type="protein sequence ID" value="OGC82094.1"/>
    <property type="molecule type" value="Genomic_DNA"/>
</dbReference>
<dbReference type="GO" id="GO:0004113">
    <property type="term" value="F:2',3'-cyclic-nucleotide 3'-phosphodiesterase activity"/>
    <property type="evidence" value="ECO:0007669"/>
    <property type="project" value="InterPro"/>
</dbReference>
<accession>A0A1F4XKH3</accession>
<dbReference type="HAMAP" id="MF_01940">
    <property type="entry name" value="RNA_CPDase"/>
    <property type="match status" value="1"/>
</dbReference>
<dbReference type="EC" id="3.1.4.58" evidence="2"/>